<feature type="compositionally biased region" description="Basic and acidic residues" evidence="1">
    <location>
        <begin position="162"/>
        <end position="176"/>
    </location>
</feature>
<accession>A0A8C5SC03</accession>
<dbReference type="Ensembl" id="ENSLLTT00000016010.1">
    <property type="protein sequence ID" value="ENSLLTP00000015410.1"/>
    <property type="gene ID" value="ENSLLTG00000011818.1"/>
</dbReference>
<protein>
    <recommendedName>
        <fullName evidence="4">LIM domain and actin-binding protein 1</fullName>
    </recommendedName>
</protein>
<proteinExistence type="predicted"/>
<dbReference type="GeneTree" id="ENSGT00940000158313"/>
<evidence type="ECO:0000256" key="1">
    <source>
        <dbReference type="SAM" id="MobiDB-lite"/>
    </source>
</evidence>
<reference evidence="2" key="2">
    <citation type="submission" date="2025-09" db="UniProtKB">
        <authorList>
            <consortium name="Ensembl"/>
        </authorList>
    </citation>
    <scope>IDENTIFICATION</scope>
</reference>
<reference evidence="2" key="1">
    <citation type="submission" date="2025-08" db="UniProtKB">
        <authorList>
            <consortium name="Ensembl"/>
        </authorList>
    </citation>
    <scope>IDENTIFICATION</scope>
</reference>
<sequence>MEPSPFNRRQWASHSLRITAKELSLVNANTSSALLQRFSRYQKAAEETAAEKKRSTIDPLPPHFKRGNLSILKKKWENPSLETEVRKEALESCRTEVRKKAVSPGGGTESGSASLAEINKTSGISPRLRLQSSSRLFGRFRYPSVGSEDDKTQSSQSGEMENCLRESRQDIGKLETSEIPESSGKIEKFNVPLSKLKMMFERGDAVQTKTVSLGKIAN</sequence>
<organism evidence="2 3">
    <name type="scientific">Laticauda laticaudata</name>
    <name type="common">Blue-ringed sea krait</name>
    <name type="synonym">Blue-lipped sea krait</name>
    <dbReference type="NCBI Taxonomy" id="8630"/>
    <lineage>
        <taxon>Eukaryota</taxon>
        <taxon>Metazoa</taxon>
        <taxon>Chordata</taxon>
        <taxon>Craniata</taxon>
        <taxon>Vertebrata</taxon>
        <taxon>Euteleostomi</taxon>
        <taxon>Lepidosauria</taxon>
        <taxon>Squamata</taxon>
        <taxon>Bifurcata</taxon>
        <taxon>Unidentata</taxon>
        <taxon>Episquamata</taxon>
        <taxon>Toxicofera</taxon>
        <taxon>Serpentes</taxon>
        <taxon>Colubroidea</taxon>
        <taxon>Elapidae</taxon>
        <taxon>Laticaudinae</taxon>
        <taxon>Laticauda</taxon>
    </lineage>
</organism>
<keyword evidence="3" id="KW-1185">Reference proteome</keyword>
<evidence type="ECO:0008006" key="4">
    <source>
        <dbReference type="Google" id="ProtNLM"/>
    </source>
</evidence>
<name>A0A8C5SC03_LATLA</name>
<evidence type="ECO:0000313" key="3">
    <source>
        <dbReference type="Proteomes" id="UP000694406"/>
    </source>
</evidence>
<evidence type="ECO:0000313" key="2">
    <source>
        <dbReference type="Ensembl" id="ENSLLTP00000015410.1"/>
    </source>
</evidence>
<feature type="region of interest" description="Disordered" evidence="1">
    <location>
        <begin position="141"/>
        <end position="181"/>
    </location>
</feature>
<dbReference type="Proteomes" id="UP000694406">
    <property type="component" value="Unplaced"/>
</dbReference>
<dbReference type="AlphaFoldDB" id="A0A8C5SC03"/>